<dbReference type="EMBL" id="NJHN03000093">
    <property type="protein sequence ID" value="KAH9416411.1"/>
    <property type="molecule type" value="Genomic_DNA"/>
</dbReference>
<comment type="caution">
    <text evidence="2">The sequence shown here is derived from an EMBL/GenBank/DDBJ whole genome shotgun (WGS) entry which is preliminary data.</text>
</comment>
<proteinExistence type="predicted"/>
<keyword evidence="1" id="KW-0732">Signal</keyword>
<protein>
    <submittedName>
        <fullName evidence="2">Uncharacterized protein</fullName>
    </submittedName>
</protein>
<reference evidence="2 3" key="1">
    <citation type="journal article" date="2018" name="J. Allergy Clin. Immunol.">
        <title>High-quality assembly of Dermatophagoides pteronyssinus genome and transcriptome reveals a wide range of novel allergens.</title>
        <authorList>
            <person name="Liu X.Y."/>
            <person name="Yang K.Y."/>
            <person name="Wang M.Q."/>
            <person name="Kwok J.S."/>
            <person name="Zeng X."/>
            <person name="Yang Z."/>
            <person name="Xiao X.J."/>
            <person name="Lau C.P."/>
            <person name="Li Y."/>
            <person name="Huang Z.M."/>
            <person name="Ba J.G."/>
            <person name="Yim A.K."/>
            <person name="Ouyang C.Y."/>
            <person name="Ngai S.M."/>
            <person name="Chan T.F."/>
            <person name="Leung E.L."/>
            <person name="Liu L."/>
            <person name="Liu Z.G."/>
            <person name="Tsui S.K."/>
        </authorList>
    </citation>
    <scope>NUCLEOTIDE SEQUENCE [LARGE SCALE GENOMIC DNA]</scope>
    <source>
        <strain evidence="2">Derp</strain>
    </source>
</reference>
<name>A0ABQ8J1S8_DERPT</name>
<evidence type="ECO:0000256" key="1">
    <source>
        <dbReference type="SAM" id="SignalP"/>
    </source>
</evidence>
<evidence type="ECO:0000313" key="3">
    <source>
        <dbReference type="Proteomes" id="UP000887458"/>
    </source>
</evidence>
<evidence type="ECO:0000313" key="2">
    <source>
        <dbReference type="EMBL" id="KAH9416411.1"/>
    </source>
</evidence>
<organism evidence="2 3">
    <name type="scientific">Dermatophagoides pteronyssinus</name>
    <name type="common">European house dust mite</name>
    <dbReference type="NCBI Taxonomy" id="6956"/>
    <lineage>
        <taxon>Eukaryota</taxon>
        <taxon>Metazoa</taxon>
        <taxon>Ecdysozoa</taxon>
        <taxon>Arthropoda</taxon>
        <taxon>Chelicerata</taxon>
        <taxon>Arachnida</taxon>
        <taxon>Acari</taxon>
        <taxon>Acariformes</taxon>
        <taxon>Sarcoptiformes</taxon>
        <taxon>Astigmata</taxon>
        <taxon>Psoroptidia</taxon>
        <taxon>Analgoidea</taxon>
        <taxon>Pyroglyphidae</taxon>
        <taxon>Dermatophagoidinae</taxon>
        <taxon>Dermatophagoides</taxon>
    </lineage>
</organism>
<feature type="non-terminal residue" evidence="2">
    <location>
        <position position="1"/>
    </location>
</feature>
<keyword evidence="3" id="KW-1185">Reference proteome</keyword>
<reference evidence="2 3" key="2">
    <citation type="journal article" date="2022" name="Mol. Biol. Evol.">
        <title>Comparative Genomics Reveals Insights into the Divergent Evolution of Astigmatic Mites and Household Pest Adaptations.</title>
        <authorList>
            <person name="Xiong Q."/>
            <person name="Wan A.T."/>
            <person name="Liu X."/>
            <person name="Fung C.S."/>
            <person name="Xiao X."/>
            <person name="Malainual N."/>
            <person name="Hou J."/>
            <person name="Wang L."/>
            <person name="Wang M."/>
            <person name="Yang K.Y."/>
            <person name="Cui Y."/>
            <person name="Leung E.L."/>
            <person name="Nong W."/>
            <person name="Shin S.K."/>
            <person name="Au S.W."/>
            <person name="Jeong K.Y."/>
            <person name="Chew F.T."/>
            <person name="Hui J.H."/>
            <person name="Leung T.F."/>
            <person name="Tungtrongchitr A."/>
            <person name="Zhong N."/>
            <person name="Liu Z."/>
            <person name="Tsui S.K."/>
        </authorList>
    </citation>
    <scope>NUCLEOTIDE SEQUENCE [LARGE SCALE GENOMIC DNA]</scope>
    <source>
        <strain evidence="2">Derp</strain>
    </source>
</reference>
<gene>
    <name evidence="2" type="ORF">DERP_015179</name>
</gene>
<dbReference type="Proteomes" id="UP000887458">
    <property type="component" value="Unassembled WGS sequence"/>
</dbReference>
<sequence length="64" mass="7091">IIFVIGFVWLATSKEAFELPISGNNSTKVASLRLNCKLFLAYDRRTLSDACNEPTALCSSQHKT</sequence>
<feature type="chain" id="PRO_5046660595" evidence="1">
    <location>
        <begin position="17"/>
        <end position="64"/>
    </location>
</feature>
<accession>A0ABQ8J1S8</accession>
<feature type="signal peptide" evidence="1">
    <location>
        <begin position="1"/>
        <end position="16"/>
    </location>
</feature>